<keyword evidence="3" id="KW-1185">Reference proteome</keyword>
<evidence type="ECO:0000313" key="2">
    <source>
        <dbReference type="EMBL" id="PCK77664.1"/>
    </source>
</evidence>
<name>A0A2A5KKS7_9HYPH</name>
<organism evidence="2 3">
    <name type="scientific">Rhizobium sophoriradicis</name>
    <dbReference type="NCBI Taxonomy" id="1535245"/>
    <lineage>
        <taxon>Bacteria</taxon>
        <taxon>Pseudomonadati</taxon>
        <taxon>Pseudomonadota</taxon>
        <taxon>Alphaproteobacteria</taxon>
        <taxon>Hyphomicrobiales</taxon>
        <taxon>Rhizobiaceae</taxon>
        <taxon>Rhizobium/Agrobacterium group</taxon>
        <taxon>Rhizobium</taxon>
    </lineage>
</organism>
<evidence type="ECO:0000259" key="1">
    <source>
        <dbReference type="Pfam" id="PF14082"/>
    </source>
</evidence>
<feature type="domain" description="Shedu protein SduA C-terminal" evidence="1">
    <location>
        <begin position="294"/>
        <end position="453"/>
    </location>
</feature>
<dbReference type="EMBL" id="NXDM01000038">
    <property type="protein sequence ID" value="PCK77664.1"/>
    <property type="molecule type" value="Genomic_DNA"/>
</dbReference>
<evidence type="ECO:0000313" key="3">
    <source>
        <dbReference type="Proteomes" id="UP000218807"/>
    </source>
</evidence>
<dbReference type="AlphaFoldDB" id="A0A2A5KKS7"/>
<comment type="caution">
    <text evidence="2">The sequence shown here is derived from an EMBL/GenBank/DDBJ whole genome shotgun (WGS) entry which is preliminary data.</text>
</comment>
<dbReference type="RefSeq" id="WP_096764680.1">
    <property type="nucleotide sequence ID" value="NZ_NXDM01000038.1"/>
</dbReference>
<accession>A0A2A5KKS7</accession>
<dbReference type="Proteomes" id="UP000218807">
    <property type="component" value="Unassembled WGS sequence"/>
</dbReference>
<sequence>MSGSSIVKFQTVVAESQDGLSIDLMTTDHGLEQLHLIISPKALDKLIKDNPGFEHPGNPVVLAQYDADSEKLTVFPLRTLLTSRFLEPKYTKIRSIVVDGISSLEHQDYSANVGIGNMPAGLVRAPLFGFGVLNDLRTIVQAVERVPDVTELYVSKARGVSQNGGTLRISRSIFDGFRKTVGRLHRKTLAFANERKLEVIETKISDLLQAKDSVDYDDDVNSALADRLAEALVGKIKSGTISRKAALQTVRASVATIAKTEPTEILSLQREIETVTLKDLIERMEKRIAQKGLTEYDWQSFLSANAFILRLAFGVPALVFEEQLAVGGTRFDGGGGKLADYAIRAGLLGNLAIIEIKRSSTDLVERKAYRGDLHAPSTELSGAVSQVLDQRYRLQMDIKSKKIDSGVFDVYTYAVQCIVIAGLIPESEPMRKSFELYRNSLKEVLILTFDELLAKLRALLSFLNGEQTS</sequence>
<reference evidence="2 3" key="1">
    <citation type="submission" date="2017-09" db="EMBL/GenBank/DDBJ databases">
        <title>Comparative genomics of rhizobia isolated from Phaseolus vulgaris in China.</title>
        <authorList>
            <person name="Tong W."/>
        </authorList>
    </citation>
    <scope>NUCLEOTIDE SEQUENCE [LARGE SCALE GENOMIC DNA]</scope>
    <source>
        <strain evidence="2 3">L101</strain>
    </source>
</reference>
<proteinExistence type="predicted"/>
<dbReference type="Pfam" id="PF14082">
    <property type="entry name" value="SduA_C"/>
    <property type="match status" value="1"/>
</dbReference>
<protein>
    <recommendedName>
        <fullName evidence="1">Shedu protein SduA C-terminal domain-containing protein</fullName>
    </recommendedName>
</protein>
<dbReference type="InterPro" id="IPR025359">
    <property type="entry name" value="SduA_C"/>
</dbReference>
<gene>
    <name evidence="2" type="ORF">CPT34_28615</name>
</gene>